<dbReference type="InterPro" id="IPR006665">
    <property type="entry name" value="OmpA-like"/>
</dbReference>
<dbReference type="InterPro" id="IPR011990">
    <property type="entry name" value="TPR-like_helical_dom_sf"/>
</dbReference>
<reference evidence="2 3" key="1">
    <citation type="submission" date="2014-09" db="EMBL/GenBank/DDBJ databases">
        <title>Sporocytophaga myxococcoides PG-01 genome sequencing.</title>
        <authorList>
            <person name="Liu L."/>
            <person name="Gao P.J."/>
            <person name="Chen G.J."/>
            <person name="Wang L.S."/>
        </authorList>
    </citation>
    <scope>NUCLEOTIDE SEQUENCE [LARGE SCALE GENOMIC DNA]</scope>
    <source>
        <strain evidence="2 3">PG-01</strain>
    </source>
</reference>
<dbReference type="Proteomes" id="UP000030185">
    <property type="component" value="Unassembled WGS sequence"/>
</dbReference>
<protein>
    <recommendedName>
        <fullName evidence="1">OmpA-like domain-containing protein</fullName>
    </recommendedName>
</protein>
<dbReference type="InterPro" id="IPR036737">
    <property type="entry name" value="OmpA-like_sf"/>
</dbReference>
<feature type="domain" description="OmpA-like" evidence="1">
    <location>
        <begin position="181"/>
        <end position="249"/>
    </location>
</feature>
<dbReference type="OrthoDB" id="1489296at2"/>
<proteinExistence type="predicted"/>
<dbReference type="Gene3D" id="3.30.1330.60">
    <property type="entry name" value="OmpA-like domain"/>
    <property type="match status" value="1"/>
</dbReference>
<dbReference type="Pfam" id="PF00691">
    <property type="entry name" value="OmpA"/>
    <property type="match status" value="1"/>
</dbReference>
<dbReference type="SUPFAM" id="SSF48452">
    <property type="entry name" value="TPR-like"/>
    <property type="match status" value="2"/>
</dbReference>
<dbReference type="AlphaFoldDB" id="A0A098LA51"/>
<dbReference type="eggNOG" id="COG0457">
    <property type="taxonomic scope" value="Bacteria"/>
</dbReference>
<dbReference type="SUPFAM" id="SSF103088">
    <property type="entry name" value="OmpA-like"/>
    <property type="match status" value="1"/>
</dbReference>
<evidence type="ECO:0000259" key="1">
    <source>
        <dbReference type="Pfam" id="PF00691"/>
    </source>
</evidence>
<evidence type="ECO:0000313" key="3">
    <source>
        <dbReference type="Proteomes" id="UP000030185"/>
    </source>
</evidence>
<evidence type="ECO:0000313" key="2">
    <source>
        <dbReference type="EMBL" id="GAL83279.1"/>
    </source>
</evidence>
<accession>A0A098LA51</accession>
<sequence>MTLTKKAPVALLLTGVLLLDGCALKQMVKMAKDQQLTVTPSPLEVHGDSVKFDLSAALPLKMLKKNKIYTLNTAYKYGDQKINLADVEFKSTDFPNAKTEQPKVSKAFSFGYKPEIGNGDLVVVGTASNITKSKTKSSAELPVAKGLITTSRLVKDIYYSAYAEHGYNNKEELIPVNVGFYFEQGSAKLSKNETKGSEAKNLDAFIAKKNATRTVTIIGYHSPEGTEAKNSKLAEERAKVIEKYYKDRMKYFNQKNAIDSINFVTKSVFQDWEPLKAKLESTTVLSPEEKSEILRIINGSGSFLDKEKEIEKLKSFKKLITKVYPELRTAKTEILTVKPKKSDLQISLLAKEISEKGLKADTLNYNELAYAATLTPILTEKEAIYTALIKKQDTWDAHNNLGAVYLEMAAKAIDNGTKIANADKAINQLELSLKIKDNAEARTNLAVAYLIKGLKDQATAEIQKADALQASTELKKGINAVKGTLEIKQAKYNDAIQSLSKANETNDVLYNLALANLLSRNYDAAKKGFEAVTAGNDKNAWGYYLSAVTAARLKDEGTLTKNLKRAVQLDSKLTEKALNDVEFLEYQNSENFKNAIK</sequence>
<organism evidence="2 3">
    <name type="scientific">Sporocytophaga myxococcoides</name>
    <dbReference type="NCBI Taxonomy" id="153721"/>
    <lineage>
        <taxon>Bacteria</taxon>
        <taxon>Pseudomonadati</taxon>
        <taxon>Bacteroidota</taxon>
        <taxon>Cytophagia</taxon>
        <taxon>Cytophagales</taxon>
        <taxon>Cytophagaceae</taxon>
        <taxon>Sporocytophaga</taxon>
    </lineage>
</organism>
<gene>
    <name evidence="2" type="ORF">MYP_505</name>
</gene>
<keyword evidence="3" id="KW-1185">Reference proteome</keyword>
<dbReference type="RefSeq" id="WP_045457916.1">
    <property type="nucleotide sequence ID" value="NZ_BBLT01000001.1"/>
</dbReference>
<dbReference type="STRING" id="153721.MYP_505"/>
<name>A0A098LA51_9BACT</name>
<comment type="caution">
    <text evidence="2">The sequence shown here is derived from an EMBL/GenBank/DDBJ whole genome shotgun (WGS) entry which is preliminary data.</text>
</comment>
<dbReference type="EMBL" id="BBLT01000001">
    <property type="protein sequence ID" value="GAL83279.1"/>
    <property type="molecule type" value="Genomic_DNA"/>
</dbReference>
<dbReference type="Gene3D" id="1.25.40.10">
    <property type="entry name" value="Tetratricopeptide repeat domain"/>
    <property type="match status" value="2"/>
</dbReference>